<comment type="caution">
    <text evidence="1">The sequence shown here is derived from an EMBL/GenBank/DDBJ whole genome shotgun (WGS) entry which is preliminary data.</text>
</comment>
<reference evidence="1 2" key="1">
    <citation type="submission" date="2021-01" db="EMBL/GenBank/DDBJ databases">
        <title>Whole genome shotgun sequence of Actinoplanes couchii NBRC 106145.</title>
        <authorList>
            <person name="Komaki H."/>
            <person name="Tamura T."/>
        </authorList>
    </citation>
    <scope>NUCLEOTIDE SEQUENCE [LARGE SCALE GENOMIC DNA]</scope>
    <source>
        <strain evidence="1 2">NBRC 106145</strain>
    </source>
</reference>
<dbReference type="Proteomes" id="UP000612282">
    <property type="component" value="Unassembled WGS sequence"/>
</dbReference>
<keyword evidence="2" id="KW-1185">Reference proteome</keyword>
<protein>
    <submittedName>
        <fullName evidence="1">Uncharacterized protein</fullName>
    </submittedName>
</protein>
<dbReference type="EMBL" id="BOMG01000131">
    <property type="protein sequence ID" value="GID61623.1"/>
    <property type="molecule type" value="Genomic_DNA"/>
</dbReference>
<accession>A0ABQ3XT28</accession>
<proteinExistence type="predicted"/>
<gene>
    <name evidence="1" type="ORF">Aco03nite_100270</name>
</gene>
<dbReference type="RefSeq" id="WP_239146088.1">
    <property type="nucleotide sequence ID" value="NZ_BAAAQE010000002.1"/>
</dbReference>
<name>A0ABQ3XT28_9ACTN</name>
<evidence type="ECO:0000313" key="1">
    <source>
        <dbReference type="EMBL" id="GID61623.1"/>
    </source>
</evidence>
<sequence>MFTDTYGRGVRPEQVVEFAALRLLAMAAYIEQQVHAGDPAFAVHRDEQHADGYRHAAAYVLAHRAQLLGEAGGR</sequence>
<organism evidence="1 2">
    <name type="scientific">Actinoplanes couchii</name>
    <dbReference type="NCBI Taxonomy" id="403638"/>
    <lineage>
        <taxon>Bacteria</taxon>
        <taxon>Bacillati</taxon>
        <taxon>Actinomycetota</taxon>
        <taxon>Actinomycetes</taxon>
        <taxon>Micromonosporales</taxon>
        <taxon>Micromonosporaceae</taxon>
        <taxon>Actinoplanes</taxon>
    </lineage>
</organism>
<evidence type="ECO:0000313" key="2">
    <source>
        <dbReference type="Proteomes" id="UP000612282"/>
    </source>
</evidence>